<feature type="signal peptide" evidence="1">
    <location>
        <begin position="1"/>
        <end position="20"/>
    </location>
</feature>
<feature type="chain" id="PRO_5034601445" evidence="1">
    <location>
        <begin position="21"/>
        <end position="215"/>
    </location>
</feature>
<dbReference type="Proteomes" id="UP000544331">
    <property type="component" value="Unassembled WGS sequence"/>
</dbReference>
<accession>A0A8H6D0G4</accession>
<reference evidence="2 3" key="1">
    <citation type="submission" date="2020-05" db="EMBL/GenBank/DDBJ databases">
        <title>Identification and distribution of gene clusters putatively required for synthesis of sphingolipid metabolism inhibitors in phylogenetically diverse species of the filamentous fungus Fusarium.</title>
        <authorList>
            <person name="Kim H.-S."/>
            <person name="Busman M."/>
            <person name="Brown D.W."/>
            <person name="Divon H."/>
            <person name="Uhlig S."/>
            <person name="Proctor R.H."/>
        </authorList>
    </citation>
    <scope>NUCLEOTIDE SEQUENCE [LARGE SCALE GENOMIC DNA]</scope>
    <source>
        <strain evidence="2 3">NRRL 66235</strain>
    </source>
</reference>
<evidence type="ECO:0000256" key="1">
    <source>
        <dbReference type="SAM" id="SignalP"/>
    </source>
</evidence>
<dbReference type="OrthoDB" id="5138691at2759"/>
<sequence length="215" mass="23521">MKWFPKALIILASAAFISQGHPTAELAEINQHAERANVQLIGNKVAVVTGIVLNSELFDCFGNNGLEMAKGWAGALYDQWFYSRIQGTVKSIEALVSTKHLTSQYCFTVDAVFDFASKADAQKFATFIQQKVGNAKRDESTVNGIDGAALDVYIEGIDLPYGHAYFGSNTSKMETSSLSGRSFHTCKNKCGFSYTKDQTGICRDKTFPSGNRVLC</sequence>
<comment type="caution">
    <text evidence="2">The sequence shown here is derived from an EMBL/GenBank/DDBJ whole genome shotgun (WGS) entry which is preliminary data.</text>
</comment>
<dbReference type="AlphaFoldDB" id="A0A8H6D0G4"/>
<name>A0A8H6D0G4_9HYPO</name>
<keyword evidence="3" id="KW-1185">Reference proteome</keyword>
<evidence type="ECO:0000313" key="2">
    <source>
        <dbReference type="EMBL" id="KAF5699044.1"/>
    </source>
</evidence>
<keyword evidence="1" id="KW-0732">Signal</keyword>
<protein>
    <submittedName>
        <fullName evidence="2">Uncharacterized protein</fullName>
    </submittedName>
</protein>
<organism evidence="2 3">
    <name type="scientific">Fusarium mundagurra</name>
    <dbReference type="NCBI Taxonomy" id="1567541"/>
    <lineage>
        <taxon>Eukaryota</taxon>
        <taxon>Fungi</taxon>
        <taxon>Dikarya</taxon>
        <taxon>Ascomycota</taxon>
        <taxon>Pezizomycotina</taxon>
        <taxon>Sordariomycetes</taxon>
        <taxon>Hypocreomycetidae</taxon>
        <taxon>Hypocreales</taxon>
        <taxon>Nectriaceae</taxon>
        <taxon>Fusarium</taxon>
        <taxon>Fusarium fujikuroi species complex</taxon>
    </lineage>
</organism>
<gene>
    <name evidence="2" type="ORF">FMUND_14923</name>
</gene>
<evidence type="ECO:0000313" key="3">
    <source>
        <dbReference type="Proteomes" id="UP000544331"/>
    </source>
</evidence>
<dbReference type="EMBL" id="JAAOAN010000853">
    <property type="protein sequence ID" value="KAF5699044.1"/>
    <property type="molecule type" value="Genomic_DNA"/>
</dbReference>
<proteinExistence type="predicted"/>